<accession>A0ABS0N685</accession>
<evidence type="ECO:0000256" key="6">
    <source>
        <dbReference type="ARBA" id="ARBA00022989"/>
    </source>
</evidence>
<keyword evidence="4 9" id="KW-0812">Transmembrane</keyword>
<keyword evidence="6 9" id="KW-1133">Transmembrane helix</keyword>
<dbReference type="Pfam" id="PF02416">
    <property type="entry name" value="TatA_B_E"/>
    <property type="match status" value="1"/>
</dbReference>
<gene>
    <name evidence="9 12" type="primary">tatB</name>
    <name evidence="12" type="ORF">I5L03_12135</name>
</gene>
<sequence length="166" mass="18153">MFDIGAVELLLIFVVAVLVIGKDDMPVALRMVGRWVGKLRKLSAQFRSGLDTVVRDAELEDMEKRWKEQNERIMREHPEGAPAEMEPTGAYPAKPVAAAPTKPQEAPRDKATELKIIAEKQRAAAEEAERAAREAELEAQAAKQADLPPDTDDKAPAAAPAESKDS</sequence>
<feature type="compositionally biased region" description="Low complexity" evidence="10">
    <location>
        <begin position="138"/>
        <end position="148"/>
    </location>
</feature>
<feature type="compositionally biased region" description="Basic and acidic residues" evidence="10">
    <location>
        <begin position="105"/>
        <end position="136"/>
    </location>
</feature>
<evidence type="ECO:0000256" key="9">
    <source>
        <dbReference type="HAMAP-Rule" id="MF_00237"/>
    </source>
</evidence>
<dbReference type="RefSeq" id="WP_197922103.1">
    <property type="nucleotide sequence ID" value="NZ_CAWPTA010000009.1"/>
</dbReference>
<evidence type="ECO:0000256" key="1">
    <source>
        <dbReference type="ARBA" id="ARBA00004167"/>
    </source>
</evidence>
<evidence type="ECO:0000256" key="11">
    <source>
        <dbReference type="SAM" id="Phobius"/>
    </source>
</evidence>
<dbReference type="EMBL" id="JAEANY010000004">
    <property type="protein sequence ID" value="MBH5323332.1"/>
    <property type="molecule type" value="Genomic_DNA"/>
</dbReference>
<feature type="compositionally biased region" description="Low complexity" evidence="10">
    <location>
        <begin position="156"/>
        <end position="166"/>
    </location>
</feature>
<dbReference type="InterPro" id="IPR003369">
    <property type="entry name" value="TatA/B/E"/>
</dbReference>
<dbReference type="Proteomes" id="UP000602442">
    <property type="component" value="Unassembled WGS sequence"/>
</dbReference>
<dbReference type="Gene3D" id="1.20.5.3310">
    <property type="match status" value="1"/>
</dbReference>
<comment type="similarity">
    <text evidence="9">Belongs to the TatB family.</text>
</comment>
<comment type="caution">
    <text evidence="12">The sequence shown here is derived from an EMBL/GenBank/DDBJ whole genome shotgun (WGS) entry which is preliminary data.</text>
</comment>
<keyword evidence="2 9" id="KW-0813">Transport</keyword>
<evidence type="ECO:0000313" key="12">
    <source>
        <dbReference type="EMBL" id="MBH5323332.1"/>
    </source>
</evidence>
<dbReference type="HAMAP" id="MF_00237">
    <property type="entry name" value="TatB"/>
    <property type="match status" value="1"/>
</dbReference>
<proteinExistence type="inferred from homology"/>
<organism evidence="12 13">
    <name type="scientific">Aurantiacibacter sediminis</name>
    <dbReference type="NCBI Taxonomy" id="2793064"/>
    <lineage>
        <taxon>Bacteria</taxon>
        <taxon>Pseudomonadati</taxon>
        <taxon>Pseudomonadota</taxon>
        <taxon>Alphaproteobacteria</taxon>
        <taxon>Sphingomonadales</taxon>
        <taxon>Erythrobacteraceae</taxon>
        <taxon>Aurantiacibacter</taxon>
    </lineage>
</organism>
<reference evidence="12 13" key="1">
    <citation type="submission" date="2020-11" db="EMBL/GenBank/DDBJ databases">
        <title>Erythrobacter sediminis sp. nov., a marine bacterium from a tidal flat of Garorim Bay.</title>
        <authorList>
            <person name="Kim D."/>
            <person name="Yoo Y."/>
            <person name="Kim J.-J."/>
        </authorList>
    </citation>
    <scope>NUCLEOTIDE SEQUENCE [LARGE SCALE GENOMIC DNA]</scope>
    <source>
        <strain evidence="12 13">JGD-13</strain>
    </source>
</reference>
<keyword evidence="13" id="KW-1185">Reference proteome</keyword>
<feature type="region of interest" description="Disordered" evidence="10">
    <location>
        <begin position="75"/>
        <end position="166"/>
    </location>
</feature>
<evidence type="ECO:0000256" key="3">
    <source>
        <dbReference type="ARBA" id="ARBA00022475"/>
    </source>
</evidence>
<keyword evidence="7 9" id="KW-0811">Translocation</keyword>
<dbReference type="PANTHER" id="PTHR33162">
    <property type="entry name" value="SEC-INDEPENDENT PROTEIN TRANSLOCASE PROTEIN TATA, CHLOROPLASTIC"/>
    <property type="match status" value="1"/>
</dbReference>
<keyword evidence="5 9" id="KW-0653">Protein transport</keyword>
<evidence type="ECO:0000256" key="7">
    <source>
        <dbReference type="ARBA" id="ARBA00023010"/>
    </source>
</evidence>
<name>A0ABS0N685_9SPHN</name>
<evidence type="ECO:0000256" key="2">
    <source>
        <dbReference type="ARBA" id="ARBA00022448"/>
    </source>
</evidence>
<dbReference type="PANTHER" id="PTHR33162:SF1">
    <property type="entry name" value="SEC-INDEPENDENT PROTEIN TRANSLOCASE PROTEIN TATA, CHLOROPLASTIC"/>
    <property type="match status" value="1"/>
</dbReference>
<keyword evidence="8 9" id="KW-0472">Membrane</keyword>
<comment type="subcellular location">
    <subcellularLocation>
        <location evidence="9">Cell membrane</location>
        <topology evidence="9">Single-pass membrane protein</topology>
    </subcellularLocation>
    <subcellularLocation>
        <location evidence="1">Membrane</location>
        <topology evidence="1">Single-pass membrane protein</topology>
    </subcellularLocation>
</comment>
<evidence type="ECO:0000256" key="10">
    <source>
        <dbReference type="SAM" id="MobiDB-lite"/>
    </source>
</evidence>
<feature type="compositionally biased region" description="Low complexity" evidence="10">
    <location>
        <begin position="90"/>
        <end position="103"/>
    </location>
</feature>
<dbReference type="InterPro" id="IPR018448">
    <property type="entry name" value="TatB"/>
</dbReference>
<comment type="function">
    <text evidence="9">Part of the twin-arginine translocation (Tat) system that transports large folded proteins containing a characteristic twin-arginine motif in their signal peptide across membranes. Together with TatC, TatB is part of a receptor directly interacting with Tat signal peptides. TatB may form an oligomeric binding site that transiently accommodates folded Tat precursor proteins before their translocation.</text>
</comment>
<evidence type="ECO:0000313" key="13">
    <source>
        <dbReference type="Proteomes" id="UP000602442"/>
    </source>
</evidence>
<evidence type="ECO:0000256" key="4">
    <source>
        <dbReference type="ARBA" id="ARBA00022692"/>
    </source>
</evidence>
<comment type="subunit">
    <text evidence="9">The Tat system comprises two distinct complexes: a TatABC complex, containing multiple copies of TatA, TatB and TatC subunits, and a separate TatA complex, containing only TatA subunits. Substrates initially bind to the TatABC complex, which probably triggers association of the separate TatA complex to form the active translocon.</text>
</comment>
<protein>
    <recommendedName>
        <fullName evidence="9">Sec-independent protein translocase protein TatB</fullName>
    </recommendedName>
</protein>
<feature type="transmembrane region" description="Helical" evidence="11">
    <location>
        <begin position="6"/>
        <end position="21"/>
    </location>
</feature>
<evidence type="ECO:0000256" key="5">
    <source>
        <dbReference type="ARBA" id="ARBA00022927"/>
    </source>
</evidence>
<dbReference type="PRINTS" id="PR01506">
    <property type="entry name" value="TATBPROTEIN"/>
</dbReference>
<evidence type="ECO:0000256" key="8">
    <source>
        <dbReference type="ARBA" id="ARBA00023136"/>
    </source>
</evidence>
<dbReference type="NCBIfam" id="TIGR01410">
    <property type="entry name" value="tatB"/>
    <property type="match status" value="1"/>
</dbReference>
<keyword evidence="3 9" id="KW-1003">Cell membrane</keyword>